<keyword evidence="4" id="KW-0963">Cytoplasm</keyword>
<evidence type="ECO:0000256" key="13">
    <source>
        <dbReference type="SAM" id="Coils"/>
    </source>
</evidence>
<keyword evidence="17" id="KW-1185">Reference proteome</keyword>
<accession>A0A7L0AV47</accession>
<dbReference type="Gene3D" id="1.10.510.10">
    <property type="entry name" value="Transferase(Phosphotransferase) domain 1"/>
    <property type="match status" value="1"/>
</dbReference>
<feature type="compositionally biased region" description="Low complexity" evidence="14">
    <location>
        <begin position="714"/>
        <end position="769"/>
    </location>
</feature>
<dbReference type="InterPro" id="IPR024678">
    <property type="entry name" value="Kinase_OSR1/WNK_CCT"/>
</dbReference>
<comment type="subcellular location">
    <subcellularLocation>
        <location evidence="2">Cytoplasm</location>
    </subcellularLocation>
</comment>
<dbReference type="FunFam" id="3.10.20.90:FF:000007">
    <property type="entry name" value="Serine/threonine-protein kinase WNK1 isoform 1"/>
    <property type="match status" value="1"/>
</dbReference>
<comment type="catalytic activity">
    <reaction evidence="12">
        <text>L-seryl-[protein] + ATP = O-phospho-L-seryl-[protein] + ADP + H(+)</text>
        <dbReference type="Rhea" id="RHEA:17989"/>
        <dbReference type="Rhea" id="RHEA-COMP:9863"/>
        <dbReference type="Rhea" id="RHEA-COMP:11604"/>
        <dbReference type="ChEBI" id="CHEBI:15378"/>
        <dbReference type="ChEBI" id="CHEBI:29999"/>
        <dbReference type="ChEBI" id="CHEBI:30616"/>
        <dbReference type="ChEBI" id="CHEBI:83421"/>
        <dbReference type="ChEBI" id="CHEBI:456216"/>
        <dbReference type="EC" id="2.7.11.1"/>
    </reaction>
</comment>
<dbReference type="Gene3D" id="3.30.200.20">
    <property type="entry name" value="Phosphorylase Kinase, domain 1"/>
    <property type="match status" value="1"/>
</dbReference>
<dbReference type="GO" id="GO:0005737">
    <property type="term" value="C:cytoplasm"/>
    <property type="evidence" value="ECO:0007669"/>
    <property type="project" value="UniProtKB-SubCell"/>
</dbReference>
<evidence type="ECO:0000313" key="17">
    <source>
        <dbReference type="Proteomes" id="UP000537039"/>
    </source>
</evidence>
<evidence type="ECO:0000256" key="1">
    <source>
        <dbReference type="ARBA" id="ARBA00001946"/>
    </source>
</evidence>
<reference evidence="16 17" key="1">
    <citation type="submission" date="2019-09" db="EMBL/GenBank/DDBJ databases">
        <title>Bird 10,000 Genomes (B10K) Project - Family phase.</title>
        <authorList>
            <person name="Zhang G."/>
        </authorList>
    </citation>
    <scope>NUCLEOTIDE SEQUENCE [LARGE SCALE GENOMIC DNA]</scope>
    <source>
        <strain evidence="16">B10K-DU-001-47</strain>
        <tissue evidence="16">Muscle</tissue>
    </source>
</reference>
<feature type="region of interest" description="Disordered" evidence="14">
    <location>
        <begin position="1045"/>
        <end position="1132"/>
    </location>
</feature>
<feature type="non-terminal residue" evidence="16">
    <location>
        <position position="1"/>
    </location>
</feature>
<evidence type="ECO:0000256" key="2">
    <source>
        <dbReference type="ARBA" id="ARBA00004496"/>
    </source>
</evidence>
<feature type="compositionally biased region" description="Low complexity" evidence="14">
    <location>
        <begin position="1363"/>
        <end position="1381"/>
    </location>
</feature>
<feature type="compositionally biased region" description="Low complexity" evidence="14">
    <location>
        <begin position="2153"/>
        <end position="2163"/>
    </location>
</feature>
<feature type="region of interest" description="Disordered" evidence="14">
    <location>
        <begin position="2008"/>
        <end position="2034"/>
    </location>
</feature>
<dbReference type="InterPro" id="IPR056865">
    <property type="entry name" value="CCTL2_WNK"/>
</dbReference>
<dbReference type="InterPro" id="IPR050588">
    <property type="entry name" value="WNK_Ser-Thr_kinase"/>
</dbReference>
<feature type="region of interest" description="Disordered" evidence="14">
    <location>
        <begin position="146"/>
        <end position="218"/>
    </location>
</feature>
<comment type="cofactor">
    <cofactor evidence="1">
        <name>Mg(2+)</name>
        <dbReference type="ChEBI" id="CHEBI:18420"/>
    </cofactor>
</comment>
<evidence type="ECO:0000256" key="11">
    <source>
        <dbReference type="ARBA" id="ARBA00047899"/>
    </source>
</evidence>
<keyword evidence="10" id="KW-0067">ATP-binding</keyword>
<sequence>MSGGAADSGTAAPRFLAPPPPPPKNGSSSDSSIGEKLGAAAAADHGASGAGGAGGGAGSGGRSEEYRRRRHTMDKDSRGAAATEHRFFRRSVICDSNATALELPSLQPAAPSAPVSGGSAAPLVSPPECASRTSFIAVSAAQAPSLLQQQPPPPAPLPLEGQSAQEPPAAKDAAPLLPKEEEDEATALPPTSAAGSASAASREFEERRTQQEDIEELETKAVGISPDGRFLKFDIEIGRGSFKTVYKGLDTDTTVEVAWCELQDRKLSKSERQRFKEEAGMLKGLQHPNIVRFYDSWESTVKGKKCIVLVTELMTSGTLKTYLKRFKVMKIKVLRSWCRQILKGLQFLHTRTPPIIHRDLKCDNIFITGPTGSVKIGDLGLATLKRASFAKSVIGTPEFMAPEMYEEKYDESVDVYAFGMCMLEMATSEYPYSECQNAAQIYRRVTSGVKPASFDKVAIPEVKEIIEGCIRQNKGERYAIKDLLNHAFFQEETGVRVELAEEDDGEKIAIKLWLRIEDIKKLKGKYKDNEAIEFSFDLERDVPEDVAQEMVESGYVCEGDHKTMAKAIKDRVSLIKRKREQRQLVREEQEKKLQEEGSQKQQLEQQQPSSASHAGSKHPLSVTGTTPVPTTSASVSTQVEPEEPEADQHQQLQFQQPSISILSDGTVDSGQGSSVYTESCVSSQQTVSYGSQHDQSISTAAVQGYAASVGQVQSQQHGGYQSPAATQVQGQSASSSASVPSQPAQHTQQNAQQPASSQQPGQYQLQQPSVSAGATPTQTVSQTQTSQIMPMPQAAAGTQLPVSQPVSIIQGEPQLPVAAPSLPQPSVAPSVPIGSHFLPMGQPLPASMVPQFSVSQLPVAAPHVSVAQPGFQSLPISMAAGMNQPLLTLATSAAATTVPVGSTVVPSQLPTLMQPVAQLPSQVLPQLLQPAVQSVGLPVSIGQAAEASLPAGDALYQGFPPRLPPQYPGDSNVASSSAVASVSIPSAVLSPPLPTDAMAQPGYLAPVVQPYVEQNVLVPMGSLGGQVQVPQPTVSLAQQAPSASSQQAVLEGAQGVSQTAPSEALPATQPAQSTPLASSMDSAHSDVASGLSDGNENVPASSGRHEGRTTKRHMRRSVRSRSRHEKTARPKLRILNVSNKGDRVVECQLETHNRKMVTFKFDLDGDNPEEIASIMVQNEFILATERDSFVEQVREIIEKADEMLSEDVSVEPEGDQGLDSMQTKDDGFFPVSQKLEFKQPDPTSSMPQRIGVPPSSFTQVVHSAGRRFIVSPVPESRLKEQGFFTSAVPGGKETPDMVAAPPLHGPGMNLSHSASSLSLQQAFSEMGHAQMTEGPSTAPPVFNQTIPPFPLALSTMAGSGAPPASLAASSISVPSSTGVSLPGSVTLPSESAAVGVAPSASAPSSISPPPASQSGQQSTGVASSVSAPASFSLSTTSQPAQPVTGDIAPSISTPSSLALPSTQVPGVTGLGVAAPAVTSQSTPQIVTSMAAPQTSVALSLAQNVALQLPQLSSSGSVSSLAETTVVSAPQSLPESGQSMDKLQLCNAAGLSLPISAPLSSSVATSICGSVTQPVIHPLLVPSGITSTPVLPQIPGATPMLPQVPLPGVLPQPVTTLPAVQQTLIHSQPQPAPLPNQPHIHCLEADADAQSKAPGIDDIKTLEEKLRSLFSEHGNVGTVHPSVSLETSLVMETTVIPGIPTTVVAPTKPLTSISTCIPPSSLPLGPTGLPVLTPVATPGQVITPVSYISASSSIATAVVKPGTSPSKPPLSRVPVLPVGSELPAGTPSSEPLPPFPGPSLTQSQQPLEDLDAKLRRTLSPETVPVTSAPACSVPSVASTTVTGLVSTATQSLKDASASCSGESSAMATTAGAGVLKMGRFQVSVAVDDVLKEGDKPETKPVQFETTSTDSSSLSGSSPESTLVKQAGSRKSEAVADSSLDVVDGIPQTVPVLQLPVDVGQPTKVGRFQVTTTTDQVGRFSVSKTQDEVSCAEKEPMTLPLSVDLERVASSAAAPKKELESRQSPHMNGPSSEPEAAFLSGMAKDLDDGSGSPDSLQPLGSKISLPVQSLSNSFNSSYMSSDNESDIEDEDLKLELRRLREKHLKEIQELQSRQKQEIESLYMKLGKAPPAVIIPPAAPLSGRRRRPTKGKSSKSSRSSSQGNKSPQLSGNLSAQSAPSVLPPQQTLHPPGSVPETGQNHLLQPLKPSPSSENLYSAFTSDGALSVPSLSAPGQGCAKFNCASERVTFKPGGRRTRFLSTPCLALWKMVKKVCPCNQLCRTSSTNTVGATVNSQAPQSQPTAIASSRKGTFTDDLHKLVDNWARDAMNLSGKKVGKGHSNYEGPGMARKFSAPGQLCISMTSSLGATPISAASATSLGPFTKAMCPPQQYGYPAASFAAPWSGTGGPVQPPLGQFQPVGAASLQSFNISNLQKSISNPPGSNLRTT</sequence>
<feature type="compositionally biased region" description="Low complexity" evidence="14">
    <location>
        <begin position="621"/>
        <end position="639"/>
    </location>
</feature>
<dbReference type="EMBL" id="VXAE01010970">
    <property type="protein sequence ID" value="NXJ38822.1"/>
    <property type="molecule type" value="Genomic_DNA"/>
</dbReference>
<feature type="region of interest" description="Disordered" evidence="14">
    <location>
        <begin position="1"/>
        <end position="89"/>
    </location>
</feature>
<feature type="region of interest" description="Disordered" evidence="14">
    <location>
        <begin position="583"/>
        <end position="653"/>
    </location>
</feature>
<feature type="compositionally biased region" description="Basic and acidic residues" evidence="14">
    <location>
        <begin position="583"/>
        <end position="598"/>
    </location>
</feature>
<feature type="compositionally biased region" description="Low complexity" evidence="14">
    <location>
        <begin position="1412"/>
        <end position="1434"/>
    </location>
</feature>
<evidence type="ECO:0000256" key="7">
    <source>
        <dbReference type="ARBA" id="ARBA00022679"/>
    </source>
</evidence>
<evidence type="ECO:0000256" key="9">
    <source>
        <dbReference type="ARBA" id="ARBA00022777"/>
    </source>
</evidence>
<dbReference type="SMART" id="SM00220">
    <property type="entry name" value="S_TKc"/>
    <property type="match status" value="1"/>
</dbReference>
<dbReference type="InterPro" id="IPR000719">
    <property type="entry name" value="Prot_kinase_dom"/>
</dbReference>
<proteinExistence type="predicted"/>
<feature type="region of interest" description="Disordered" evidence="14">
    <location>
        <begin position="1892"/>
        <end position="1934"/>
    </location>
</feature>
<dbReference type="GO" id="GO:0004674">
    <property type="term" value="F:protein serine/threonine kinase activity"/>
    <property type="evidence" value="ECO:0007669"/>
    <property type="project" value="UniProtKB-KW"/>
</dbReference>
<gene>
    <name evidence="16" type="primary">Wnk1_0</name>
    <name evidence="16" type="ORF">CICMAG_R00804</name>
</gene>
<comment type="caution">
    <text evidence="16">The sequence shown here is derived from an EMBL/GenBank/DDBJ whole genome shotgun (WGS) entry which is preliminary data.</text>
</comment>
<feature type="compositionally biased region" description="Polar residues" evidence="14">
    <location>
        <begin position="2164"/>
        <end position="2185"/>
    </location>
</feature>
<evidence type="ECO:0000256" key="3">
    <source>
        <dbReference type="ARBA" id="ARBA00012513"/>
    </source>
</evidence>
<evidence type="ECO:0000256" key="6">
    <source>
        <dbReference type="ARBA" id="ARBA00022553"/>
    </source>
</evidence>
<dbReference type="Gene3D" id="3.10.20.90">
    <property type="entry name" value="Phosphatidylinositol 3-kinase Catalytic Subunit, Chain A, domain 1"/>
    <property type="match status" value="2"/>
</dbReference>
<keyword evidence="8" id="KW-0547">Nucleotide-binding</keyword>
<evidence type="ECO:0000256" key="5">
    <source>
        <dbReference type="ARBA" id="ARBA00022527"/>
    </source>
</evidence>
<feature type="non-terminal residue" evidence="16">
    <location>
        <position position="2444"/>
    </location>
</feature>
<feature type="coiled-coil region" evidence="13">
    <location>
        <begin position="2091"/>
        <end position="2118"/>
    </location>
</feature>
<dbReference type="InterPro" id="IPR008271">
    <property type="entry name" value="Ser/Thr_kinase_AS"/>
</dbReference>
<protein>
    <recommendedName>
        <fullName evidence="3">non-specific serine/threonine protein kinase</fullName>
        <ecNumber evidence="3">2.7.11.1</ecNumber>
    </recommendedName>
</protein>
<organism evidence="16 17">
    <name type="scientific">Ciconia maguari</name>
    <dbReference type="NCBI Taxonomy" id="52777"/>
    <lineage>
        <taxon>Eukaryota</taxon>
        <taxon>Metazoa</taxon>
        <taxon>Chordata</taxon>
        <taxon>Craniata</taxon>
        <taxon>Vertebrata</taxon>
        <taxon>Euteleostomi</taxon>
        <taxon>Archelosauria</taxon>
        <taxon>Archosauria</taxon>
        <taxon>Dinosauria</taxon>
        <taxon>Saurischia</taxon>
        <taxon>Theropoda</taxon>
        <taxon>Coelurosauria</taxon>
        <taxon>Aves</taxon>
        <taxon>Neognathae</taxon>
        <taxon>Neoaves</taxon>
        <taxon>Aequornithes</taxon>
        <taxon>Ciconiiformes</taxon>
        <taxon>Ciconiidae</taxon>
        <taxon>Ciconia</taxon>
    </lineage>
</organism>
<evidence type="ECO:0000256" key="12">
    <source>
        <dbReference type="ARBA" id="ARBA00048679"/>
    </source>
</evidence>
<feature type="compositionally biased region" description="Basic and acidic residues" evidence="14">
    <location>
        <begin position="62"/>
        <end position="86"/>
    </location>
</feature>
<dbReference type="PROSITE" id="PS00108">
    <property type="entry name" value="PROTEIN_KINASE_ST"/>
    <property type="match status" value="1"/>
</dbReference>
<evidence type="ECO:0000313" key="16">
    <source>
        <dbReference type="EMBL" id="NXJ38822.1"/>
    </source>
</evidence>
<feature type="region of interest" description="Disordered" evidence="14">
    <location>
        <begin position="1398"/>
        <end position="1456"/>
    </location>
</feature>
<keyword evidence="13" id="KW-0175">Coiled coil</keyword>
<feature type="compositionally biased region" description="Low complexity" evidence="14">
    <location>
        <begin position="38"/>
        <end position="47"/>
    </location>
</feature>
<feature type="compositionally biased region" description="Basic and acidic residues" evidence="14">
    <location>
        <begin position="202"/>
        <end position="211"/>
    </location>
</feature>
<feature type="region of interest" description="Disordered" evidence="14">
    <location>
        <begin position="2129"/>
        <end position="2212"/>
    </location>
</feature>
<dbReference type="InterPro" id="IPR011009">
    <property type="entry name" value="Kinase-like_dom_sf"/>
</dbReference>
<feature type="compositionally biased region" description="Low complexity" evidence="14">
    <location>
        <begin position="777"/>
        <end position="787"/>
    </location>
</feature>
<feature type="compositionally biased region" description="Polar residues" evidence="14">
    <location>
        <begin position="1069"/>
        <end position="1082"/>
    </location>
</feature>
<feature type="region of interest" description="Disordered" evidence="14">
    <location>
        <begin position="1758"/>
        <end position="1803"/>
    </location>
</feature>
<keyword evidence="6" id="KW-0597">Phosphoprotein</keyword>
<dbReference type="GO" id="GO:0005524">
    <property type="term" value="F:ATP binding"/>
    <property type="evidence" value="ECO:0007669"/>
    <property type="project" value="UniProtKB-KW"/>
</dbReference>
<comment type="catalytic activity">
    <reaction evidence="11">
        <text>L-threonyl-[protein] + ATP = O-phospho-L-threonyl-[protein] + ADP + H(+)</text>
        <dbReference type="Rhea" id="RHEA:46608"/>
        <dbReference type="Rhea" id="RHEA-COMP:11060"/>
        <dbReference type="Rhea" id="RHEA-COMP:11605"/>
        <dbReference type="ChEBI" id="CHEBI:15378"/>
        <dbReference type="ChEBI" id="CHEBI:30013"/>
        <dbReference type="ChEBI" id="CHEBI:30616"/>
        <dbReference type="ChEBI" id="CHEBI:61977"/>
        <dbReference type="ChEBI" id="CHEBI:456216"/>
        <dbReference type="EC" id="2.7.11.1"/>
    </reaction>
</comment>
<feature type="region of interest" description="Disordered" evidence="14">
    <location>
        <begin position="107"/>
        <end position="128"/>
    </location>
</feature>
<feature type="compositionally biased region" description="Gly residues" evidence="14">
    <location>
        <begin position="48"/>
        <end position="61"/>
    </location>
</feature>
<keyword evidence="7" id="KW-0808">Transferase</keyword>
<dbReference type="FunFam" id="3.30.200.20:FF:000494">
    <property type="entry name" value="serine/threonine-protein kinase WNK2 isoform X2"/>
    <property type="match status" value="1"/>
</dbReference>
<evidence type="ECO:0000256" key="8">
    <source>
        <dbReference type="ARBA" id="ARBA00022741"/>
    </source>
</evidence>
<feature type="compositionally biased region" description="Basic residues" evidence="14">
    <location>
        <begin position="2140"/>
        <end position="2152"/>
    </location>
</feature>
<feature type="compositionally biased region" description="Low complexity" evidence="14">
    <location>
        <begin position="186"/>
        <end position="201"/>
    </location>
</feature>
<feature type="compositionally biased region" description="Low complexity" evidence="14">
    <location>
        <begin position="107"/>
        <end position="122"/>
    </location>
</feature>
<evidence type="ECO:0000256" key="14">
    <source>
        <dbReference type="SAM" id="MobiDB-lite"/>
    </source>
</evidence>
<keyword evidence="9 16" id="KW-0418">Kinase</keyword>
<dbReference type="EC" id="2.7.11.1" evidence="3"/>
<dbReference type="CDD" id="cd14030">
    <property type="entry name" value="STKc_WNK1"/>
    <property type="match status" value="1"/>
</dbReference>
<dbReference type="Pfam" id="PF24889">
    <property type="entry name" value="CCTL2_WNK"/>
    <property type="match status" value="1"/>
</dbReference>
<feature type="compositionally biased region" description="Low complexity" evidence="14">
    <location>
        <begin position="167"/>
        <end position="177"/>
    </location>
</feature>
<name>A0A7L0AV47_9AVES</name>
<dbReference type="PANTHER" id="PTHR13902">
    <property type="entry name" value="SERINE/THREONINE-PROTEIN KINASE WNK WITH NO LYSINE -RELATED"/>
    <property type="match status" value="1"/>
</dbReference>
<feature type="compositionally biased region" description="Basic residues" evidence="14">
    <location>
        <begin position="1110"/>
        <end position="1132"/>
    </location>
</feature>
<dbReference type="SUPFAM" id="SSF56112">
    <property type="entry name" value="Protein kinase-like (PK-like)"/>
    <property type="match status" value="1"/>
</dbReference>
<dbReference type="Pfam" id="PF12202">
    <property type="entry name" value="OSR1_C"/>
    <property type="match status" value="1"/>
</dbReference>
<keyword evidence="5" id="KW-0723">Serine/threonine-protein kinase</keyword>
<feature type="compositionally biased region" description="Low complexity" evidence="14">
    <location>
        <begin position="1904"/>
        <end position="1920"/>
    </location>
</feature>
<dbReference type="PROSITE" id="PS50011">
    <property type="entry name" value="PROTEIN_KINASE_DOM"/>
    <property type="match status" value="1"/>
</dbReference>
<feature type="region of interest" description="Disordered" evidence="14">
    <location>
        <begin position="1363"/>
        <end position="1382"/>
    </location>
</feature>
<evidence type="ECO:0000259" key="15">
    <source>
        <dbReference type="PROSITE" id="PS50011"/>
    </source>
</evidence>
<feature type="region of interest" description="Disordered" evidence="14">
    <location>
        <begin position="714"/>
        <end position="799"/>
    </location>
</feature>
<dbReference type="Pfam" id="PF00069">
    <property type="entry name" value="Pkinase"/>
    <property type="match status" value="1"/>
</dbReference>
<dbReference type="Proteomes" id="UP000537039">
    <property type="component" value="Unassembled WGS sequence"/>
</dbReference>
<dbReference type="FunFam" id="3.10.20.90:FF:000012">
    <property type="entry name" value="Serine/threonine-protein kinase WNK1 isoform 2"/>
    <property type="match status" value="1"/>
</dbReference>
<evidence type="ECO:0000256" key="10">
    <source>
        <dbReference type="ARBA" id="ARBA00022840"/>
    </source>
</evidence>
<dbReference type="FunFam" id="1.10.510.10:FF:000006">
    <property type="entry name" value="Serine/threonine-protein kinase WNK1 isoform 2"/>
    <property type="match status" value="1"/>
</dbReference>
<evidence type="ECO:0000256" key="4">
    <source>
        <dbReference type="ARBA" id="ARBA00022490"/>
    </source>
</evidence>
<feature type="domain" description="Protein kinase" evidence="15">
    <location>
        <begin position="231"/>
        <end position="489"/>
    </location>
</feature>